<evidence type="ECO:0000256" key="1">
    <source>
        <dbReference type="ARBA" id="ARBA00004123"/>
    </source>
</evidence>
<dbReference type="GO" id="GO:0003723">
    <property type="term" value="F:RNA binding"/>
    <property type="evidence" value="ECO:0007669"/>
    <property type="project" value="UniProtKB-UniRule"/>
</dbReference>
<feature type="domain" description="RRM" evidence="6">
    <location>
        <begin position="102"/>
        <end position="174"/>
    </location>
</feature>
<dbReference type="SUPFAM" id="SSF54928">
    <property type="entry name" value="RNA-binding domain, RBD"/>
    <property type="match status" value="2"/>
</dbReference>
<dbReference type="PANTHER" id="PTHR23189">
    <property type="entry name" value="RNA RECOGNITION MOTIF-CONTAINING"/>
    <property type="match status" value="1"/>
</dbReference>
<dbReference type="Pfam" id="PF07744">
    <property type="entry name" value="SPOC"/>
    <property type="match status" value="1"/>
</dbReference>
<dbReference type="InterPro" id="IPR035979">
    <property type="entry name" value="RBD_domain_sf"/>
</dbReference>
<feature type="domain" description="RRM" evidence="6">
    <location>
        <begin position="239"/>
        <end position="312"/>
    </location>
</feature>
<feature type="region of interest" description="Disordered" evidence="5">
    <location>
        <begin position="1008"/>
        <end position="1028"/>
    </location>
</feature>
<reference evidence="7 8" key="1">
    <citation type="journal article" date="2024" name="Plant J.">
        <title>Genome sequences and population genomics reveal climatic adaptation and genomic divergence between two closely related sweetgum species.</title>
        <authorList>
            <person name="Xu W.Q."/>
            <person name="Ren C.Q."/>
            <person name="Zhang X.Y."/>
            <person name="Comes H.P."/>
            <person name="Liu X.H."/>
            <person name="Li Y.G."/>
            <person name="Kettle C.J."/>
            <person name="Jalonen R."/>
            <person name="Gaisberger H."/>
            <person name="Ma Y.Z."/>
            <person name="Qiu Y.X."/>
        </authorList>
    </citation>
    <scope>NUCLEOTIDE SEQUENCE [LARGE SCALE GENOMIC DNA]</scope>
    <source>
        <strain evidence="7">Hangzhou</strain>
    </source>
</reference>
<dbReference type="Proteomes" id="UP001415857">
    <property type="component" value="Unassembled WGS sequence"/>
</dbReference>
<sequence length="1028" mass="112489">MPNPNKLGKQSYGGKDSDDSETPSNNLWVGNLSNDVTDSDLMGVFANYGALDSITSYSARSFAFVFFKRVEDAKAAKEALQGTVVCGNPIKIEFARPARPCKQLWVGGISPSTTKEKLEEEFLKFGKIEDFRFLKDRNTAYVEFTRLEDASQALKSLNGKRIGGEQIRVDFLRSQHSRRELDFHDARDGQLFSRSLGPSDAPWMPQDSMRNYSEPTHSGPKRHHSQSSGMRKGEGQPSNVLWIGYPPSLQIDEQMLHNAMILFGEIERIKSFPSRHYSFVEFRSVDEARRAKEGLQGRLFNDPRISIMFSSSELAPGKDFSSFYPGSKGPRPDIFYNELPLPTQMDIFSHDRPMVPNNFPGPLPSSGILGPNMLMRPFGPQGSFEPLLSAPEFNDLAVLHNMQDTNPNNLMGPNWRRPSPSAPGMLPSPAPGIRPPIRPMTGAWDVFDANQFQRETKRSRIDGPLPVDDAALPFRKIDGRVLGMDQSYGLGPQIDVGGPSLPANVQGKNRLSPVDARAAVGGPSQGHSDNDYIWRGIVAKGGTPVCHARCVPVGKGIGSQLPEIVNCSARTGLEMLTKHYAEAIGFDVVFFLPDSEDDFASYTEFLRYLGAKNRAGVAKLDDGTTLFLVPPSDFLTKVLNVTGPERLYGVVLKLPQVPSGGSMLQQSHQPLPSSQYIDRQHIPQNEYGRIPRKEERVLQLDYNKVLNEDSKLPPKSIFPPTSESLTVQSLQSVPQDYASTNTVVASQAGVTLTPELIATLASLLPANTQSSASESALPPSASSTSRPSFPASVTPDKGIAPHGWKHHNQSAEQTGHPPQQLGSQFNPQAQLPPQAQTYQTVSNTPSHSMQVVPGSTQIQDRTFNLPQQGAVSRSLTNFAIPSQSGQFAVSQRVNQQYQFEAPHNAQKGYGVVHGTDAPGFFGSPVLQQPKDPVTLSNQIHGANFAQPQSALQSAAEKVNLDLPNQVQQLQSALGGAGQGTSEVEVDKNQRYQSTLQFAASLLLQIQQQQQQQQQQTSTQAGQGSGHQQ</sequence>
<dbReference type="CDD" id="cd00590">
    <property type="entry name" value="RRM_SF"/>
    <property type="match status" value="3"/>
</dbReference>
<feature type="domain" description="RRM" evidence="6">
    <location>
        <begin position="25"/>
        <end position="97"/>
    </location>
</feature>
<keyword evidence="3" id="KW-0539">Nucleus</keyword>
<feature type="region of interest" description="Disordered" evidence="5">
    <location>
        <begin position="1"/>
        <end position="28"/>
    </location>
</feature>
<dbReference type="FunFam" id="3.30.70.330:FF:000415">
    <property type="entry name" value="Flowering time control protein FPA"/>
    <property type="match status" value="1"/>
</dbReference>
<dbReference type="PROSITE" id="PS50102">
    <property type="entry name" value="RRM"/>
    <property type="match status" value="3"/>
</dbReference>
<evidence type="ECO:0000259" key="6">
    <source>
        <dbReference type="PROSITE" id="PS50102"/>
    </source>
</evidence>
<feature type="compositionally biased region" description="Polar residues" evidence="5">
    <location>
        <begin position="810"/>
        <end position="851"/>
    </location>
</feature>
<dbReference type="Pfam" id="PF00076">
    <property type="entry name" value="RRM_1"/>
    <property type="match status" value="3"/>
</dbReference>
<proteinExistence type="predicted"/>
<dbReference type="EMBL" id="JBBPBK010000003">
    <property type="protein sequence ID" value="KAK9288235.1"/>
    <property type="molecule type" value="Genomic_DNA"/>
</dbReference>
<dbReference type="InterPro" id="IPR000504">
    <property type="entry name" value="RRM_dom"/>
</dbReference>
<evidence type="ECO:0000313" key="7">
    <source>
        <dbReference type="EMBL" id="KAK9288235.1"/>
    </source>
</evidence>
<evidence type="ECO:0000256" key="3">
    <source>
        <dbReference type="ARBA" id="ARBA00023242"/>
    </source>
</evidence>
<name>A0AAP0X7P2_LIQFO</name>
<feature type="compositionally biased region" description="Low complexity" evidence="5">
    <location>
        <begin position="770"/>
        <end position="792"/>
    </location>
</feature>
<evidence type="ECO:0000256" key="2">
    <source>
        <dbReference type="ARBA" id="ARBA00022884"/>
    </source>
</evidence>
<dbReference type="SMART" id="SM00360">
    <property type="entry name" value="RRM"/>
    <property type="match status" value="3"/>
</dbReference>
<organism evidence="7 8">
    <name type="scientific">Liquidambar formosana</name>
    <name type="common">Formosan gum</name>
    <dbReference type="NCBI Taxonomy" id="63359"/>
    <lineage>
        <taxon>Eukaryota</taxon>
        <taxon>Viridiplantae</taxon>
        <taxon>Streptophyta</taxon>
        <taxon>Embryophyta</taxon>
        <taxon>Tracheophyta</taxon>
        <taxon>Spermatophyta</taxon>
        <taxon>Magnoliopsida</taxon>
        <taxon>eudicotyledons</taxon>
        <taxon>Gunneridae</taxon>
        <taxon>Pentapetalae</taxon>
        <taxon>Saxifragales</taxon>
        <taxon>Altingiaceae</taxon>
        <taxon>Liquidambar</taxon>
    </lineage>
</organism>
<gene>
    <name evidence="7" type="ORF">L1049_016684</name>
</gene>
<feature type="region of interest" description="Disordered" evidence="5">
    <location>
        <begin position="193"/>
        <end position="235"/>
    </location>
</feature>
<comment type="caution">
    <text evidence="7">The sequence shown here is derived from an EMBL/GenBank/DDBJ whole genome shotgun (WGS) entry which is preliminary data.</text>
</comment>
<comment type="subcellular location">
    <subcellularLocation>
        <location evidence="1">Nucleus</location>
    </subcellularLocation>
</comment>
<dbReference type="Gene3D" id="3.30.70.330">
    <property type="match status" value="3"/>
</dbReference>
<dbReference type="AlphaFoldDB" id="A0AAP0X7P2"/>
<dbReference type="InterPro" id="IPR012677">
    <property type="entry name" value="Nucleotide-bd_a/b_plait_sf"/>
</dbReference>
<evidence type="ECO:0000313" key="8">
    <source>
        <dbReference type="Proteomes" id="UP001415857"/>
    </source>
</evidence>
<dbReference type="InterPro" id="IPR012921">
    <property type="entry name" value="SPOC_C"/>
</dbReference>
<dbReference type="GO" id="GO:0005634">
    <property type="term" value="C:nucleus"/>
    <property type="evidence" value="ECO:0007669"/>
    <property type="project" value="UniProtKB-SubCell"/>
</dbReference>
<protein>
    <recommendedName>
        <fullName evidence="6">RRM domain-containing protein</fullName>
    </recommendedName>
</protein>
<accession>A0AAP0X7P2</accession>
<keyword evidence="2 4" id="KW-0694">RNA-binding</keyword>
<keyword evidence="8" id="KW-1185">Reference proteome</keyword>
<feature type="region of interest" description="Disordered" evidence="5">
    <location>
        <begin position="770"/>
        <end position="851"/>
    </location>
</feature>
<dbReference type="FunFam" id="3.30.70.330:FF:000497">
    <property type="entry name" value="flowering time control protein FPA"/>
    <property type="match status" value="1"/>
</dbReference>
<evidence type="ECO:0000256" key="5">
    <source>
        <dbReference type="SAM" id="MobiDB-lite"/>
    </source>
</evidence>
<evidence type="ECO:0000256" key="4">
    <source>
        <dbReference type="PROSITE-ProRule" id="PRU00176"/>
    </source>
</evidence>